<evidence type="ECO:0000313" key="2">
    <source>
        <dbReference type="EMBL" id="WZH48730.1"/>
    </source>
</evidence>
<sequence>MDSSFSFTPLWEENAIVHKPEKELDALHAKIIEMVLKHTNVPEKGDAWDIDGDLAIKNEVLDTIRFTAINLVPSSNPFDLINATLVLWYLEAVSVIHGHHQARRQKSGPDMPQPWLAGYTNIFPMANLGFMTMLRGLQEWLHPKHPKLQAVCLISKAAMAVLYITYTIGPQLQNLPWKLIRHMPVTEARELFFRLFISVAGNPYNDGTIMTTPPAFEYNVTQEDVRISHCGKKLLVKVYMEETWHRVPAWHPYFTLPGSPWNNYIKNSEQPTFLSTSVSTAIKYELPSSALAIALEFRTKYLTVRDVYEENGLTRLSDEKRERQLRRLSRKSGRKYASESPGDAIQKPRADASGHLTLPFMSTTVHATQREDDPLEIEDFFIMIFEQDLA</sequence>
<name>A0ABZ2X8D4_9HYPO</name>
<protein>
    <recommendedName>
        <fullName evidence="4">Mating type protein 1-1-2</fullName>
    </recommendedName>
</protein>
<proteinExistence type="predicted"/>
<dbReference type="EMBL" id="CP151265">
    <property type="protein sequence ID" value="WZH48730.1"/>
    <property type="molecule type" value="Genomic_DNA"/>
</dbReference>
<organism evidence="2 3">
    <name type="scientific">Fusarium acuminatum</name>
    <dbReference type="NCBI Taxonomy" id="5515"/>
    <lineage>
        <taxon>Eukaryota</taxon>
        <taxon>Fungi</taxon>
        <taxon>Dikarya</taxon>
        <taxon>Ascomycota</taxon>
        <taxon>Pezizomycotina</taxon>
        <taxon>Sordariomycetes</taxon>
        <taxon>Hypocreomycetidae</taxon>
        <taxon>Hypocreales</taxon>
        <taxon>Nectriaceae</taxon>
        <taxon>Fusarium</taxon>
        <taxon>Fusarium tricinctum species complex</taxon>
    </lineage>
</organism>
<evidence type="ECO:0000256" key="1">
    <source>
        <dbReference type="SAM" id="MobiDB-lite"/>
    </source>
</evidence>
<gene>
    <name evidence="2" type="ORF">QYS62_009912</name>
</gene>
<evidence type="ECO:0000313" key="3">
    <source>
        <dbReference type="Proteomes" id="UP001489902"/>
    </source>
</evidence>
<keyword evidence="3" id="KW-1185">Reference proteome</keyword>
<dbReference type="Proteomes" id="UP001489902">
    <property type="component" value="Chromosome 6"/>
</dbReference>
<dbReference type="InterPro" id="IPR031472">
    <property type="entry name" value="MAT1-1-2/MatA-2/Smr1"/>
</dbReference>
<feature type="region of interest" description="Disordered" evidence="1">
    <location>
        <begin position="327"/>
        <end position="349"/>
    </location>
</feature>
<accession>A0ABZ2X8D4</accession>
<evidence type="ECO:0008006" key="4">
    <source>
        <dbReference type="Google" id="ProtNLM"/>
    </source>
</evidence>
<dbReference type="Pfam" id="PF17043">
    <property type="entry name" value="MAT1-1-2"/>
    <property type="match status" value="1"/>
</dbReference>
<reference evidence="2 3" key="1">
    <citation type="submission" date="2024-04" db="EMBL/GenBank/DDBJ databases">
        <title>Complete genome sequence of Fusarium acuminatum.</title>
        <authorList>
            <person name="Lan B."/>
        </authorList>
    </citation>
    <scope>NUCLEOTIDE SEQUENCE [LARGE SCALE GENOMIC DNA]</scope>
    <source>
        <strain evidence="2">1A</strain>
    </source>
</reference>